<dbReference type="PANTHER" id="PTHR20900:SF0">
    <property type="entry name" value="NADH DEHYDROGENASE [UBIQUINONE] 1 BETA SUBCOMPLEX SUBUNIT 7"/>
    <property type="match status" value="1"/>
</dbReference>
<comment type="similarity">
    <text evidence="4">Belongs to the complex I NDUFB7 subunit family.</text>
</comment>
<evidence type="ECO:0000256" key="9">
    <source>
        <dbReference type="ARBA" id="ARBA00022982"/>
    </source>
</evidence>
<evidence type="ECO:0000256" key="6">
    <source>
        <dbReference type="ARBA" id="ARBA00022448"/>
    </source>
</evidence>
<keyword evidence="9" id="KW-0249">Electron transport</keyword>
<dbReference type="EMBL" id="JARGDH010000002">
    <property type="protein sequence ID" value="KAL0277076.1"/>
    <property type="molecule type" value="Genomic_DNA"/>
</dbReference>
<keyword evidence="7" id="KW-0679">Respiratory chain</keyword>
<comment type="function">
    <text evidence="1">Accessory subunit of the mitochondrial membrane respiratory chain NADH dehydrogenase (Complex I), that is believed not to be involved in catalysis. Complex I functions in the transfer of electrons from NADH to the respiratory chain. The immediate electron acceptor for the enzyme is believed to be ubiquinone.</text>
</comment>
<comment type="caution">
    <text evidence="13">The sequence shown here is derived from an EMBL/GenBank/DDBJ whole genome shotgun (WGS) entry which is preliminary data.</text>
</comment>
<evidence type="ECO:0000256" key="3">
    <source>
        <dbReference type="ARBA" id="ARBA00004637"/>
    </source>
</evidence>
<comment type="subcellular location">
    <subcellularLocation>
        <location evidence="3">Mitochondrion inner membrane</location>
        <topology evidence="3">Peripheral membrane protein</topology>
    </subcellularLocation>
    <subcellularLocation>
        <location evidence="2">Mitochondrion intermembrane space</location>
    </subcellularLocation>
</comment>
<dbReference type="InterPro" id="IPR008698">
    <property type="entry name" value="NDUB7"/>
</dbReference>
<dbReference type="Pfam" id="PF05676">
    <property type="entry name" value="NDUF_B7"/>
    <property type="match status" value="1"/>
</dbReference>
<keyword evidence="12" id="KW-1015">Disulfide bond</keyword>
<dbReference type="GO" id="GO:0005758">
    <property type="term" value="C:mitochondrial intermembrane space"/>
    <property type="evidence" value="ECO:0007669"/>
    <property type="project" value="UniProtKB-SubCell"/>
</dbReference>
<proteinExistence type="inferred from homology"/>
<keyword evidence="8" id="KW-0999">Mitochondrion inner membrane</keyword>
<gene>
    <name evidence="13" type="ORF">PYX00_004483</name>
</gene>
<dbReference type="AlphaFoldDB" id="A0AAW2I5H1"/>
<evidence type="ECO:0000256" key="12">
    <source>
        <dbReference type="ARBA" id="ARBA00023157"/>
    </source>
</evidence>
<keyword evidence="11" id="KW-0472">Membrane</keyword>
<keyword evidence="6" id="KW-0813">Transport</keyword>
<evidence type="ECO:0000256" key="1">
    <source>
        <dbReference type="ARBA" id="ARBA00003195"/>
    </source>
</evidence>
<evidence type="ECO:0000256" key="10">
    <source>
        <dbReference type="ARBA" id="ARBA00023128"/>
    </source>
</evidence>
<organism evidence="13">
    <name type="scientific">Menopon gallinae</name>
    <name type="common">poultry shaft louse</name>
    <dbReference type="NCBI Taxonomy" id="328185"/>
    <lineage>
        <taxon>Eukaryota</taxon>
        <taxon>Metazoa</taxon>
        <taxon>Ecdysozoa</taxon>
        <taxon>Arthropoda</taxon>
        <taxon>Hexapoda</taxon>
        <taxon>Insecta</taxon>
        <taxon>Pterygota</taxon>
        <taxon>Neoptera</taxon>
        <taxon>Paraneoptera</taxon>
        <taxon>Psocodea</taxon>
        <taxon>Troctomorpha</taxon>
        <taxon>Phthiraptera</taxon>
        <taxon>Amblycera</taxon>
        <taxon>Menoponidae</taxon>
        <taxon>Menopon</taxon>
    </lineage>
</organism>
<name>A0AAW2I5H1_9NEOP</name>
<evidence type="ECO:0000256" key="7">
    <source>
        <dbReference type="ARBA" id="ARBA00022660"/>
    </source>
</evidence>
<evidence type="ECO:0000256" key="11">
    <source>
        <dbReference type="ARBA" id="ARBA00023136"/>
    </source>
</evidence>
<reference evidence="13" key="1">
    <citation type="journal article" date="2024" name="Gigascience">
        <title>Chromosome-level genome of the poultry shaft louse Menopon gallinae provides insight into the host-switching and adaptive evolution of parasitic lice.</title>
        <authorList>
            <person name="Xu Y."/>
            <person name="Ma L."/>
            <person name="Liu S."/>
            <person name="Liang Y."/>
            <person name="Liu Q."/>
            <person name="He Z."/>
            <person name="Tian L."/>
            <person name="Duan Y."/>
            <person name="Cai W."/>
            <person name="Li H."/>
            <person name="Song F."/>
        </authorList>
    </citation>
    <scope>NUCLEOTIDE SEQUENCE</scope>
    <source>
        <strain evidence="13">Cailab_2023a</strain>
    </source>
</reference>
<evidence type="ECO:0000313" key="13">
    <source>
        <dbReference type="EMBL" id="KAL0277076.1"/>
    </source>
</evidence>
<evidence type="ECO:0000256" key="4">
    <source>
        <dbReference type="ARBA" id="ARBA00008006"/>
    </source>
</evidence>
<evidence type="ECO:0000256" key="8">
    <source>
        <dbReference type="ARBA" id="ARBA00022792"/>
    </source>
</evidence>
<dbReference type="PANTHER" id="PTHR20900">
    <property type="entry name" value="NADH:UBIQUINONE OXIDOREDUCTASE B18-LIKE SUBUNIT"/>
    <property type="match status" value="1"/>
</dbReference>
<evidence type="ECO:0000256" key="2">
    <source>
        <dbReference type="ARBA" id="ARBA00004569"/>
    </source>
</evidence>
<accession>A0AAW2I5H1</accession>
<dbReference type="GO" id="GO:0005743">
    <property type="term" value="C:mitochondrial inner membrane"/>
    <property type="evidence" value="ECO:0007669"/>
    <property type="project" value="UniProtKB-SubCell"/>
</dbReference>
<protein>
    <recommendedName>
        <fullName evidence="5">NADH dehydrogenase [ubiquinone] 1 beta subcomplex subunit 7</fullName>
    </recommendedName>
</protein>
<evidence type="ECO:0000256" key="5">
    <source>
        <dbReference type="ARBA" id="ARBA00018677"/>
    </source>
</evidence>
<keyword evidence="10" id="KW-0496">Mitochondrion</keyword>
<sequence>MGNLQAIQYIHWKKPEDLPDTDGKPSFNPQFGFDKPRKKRVMVATEEEMKAAQLPLDKRDYCAHLLINFESCRRTYWPFPVMCKPEKHMYLNCEHEDYILRMKEYERERRLKAREARLAA</sequence>